<evidence type="ECO:0000313" key="1">
    <source>
        <dbReference type="EMBL" id="KAI2390841.1"/>
    </source>
</evidence>
<sequence>MPPILTPSGAAEVMEEHNFQTVSQHPDAFNRGPVVVNLPCMKHHQVSVDLPNEGKRVEAPPSGFQPSAKLSYADITRRAITDPSSTSIGEQSAQHEDGSTHSGLHDPKLCTDNQPKKTSSRQTRMLPPIPQSPMRRSIIGSGISNNLCTISEQSTHSQEVIQPPDQQQALEGICFGNQSPTERFTSAYVGYIAPPPIHLSEPSARKTSEQSFLAQLKATFNIPEVSHSGTVGNVDCALNSGHLKEKMHCKDASLANDDSTKEAGCVTRAFPPRQNVPTAPDSASSLSTNKPHSDVLYSSPSSTANTRNAHQNGSSPSTPTLPTPLKNTQNTDHFPVPSHYNNELSNSGTLFQAGMAPREEVQGIILGGPALSPTRQGTYATQRLPEVVEHRGVPSMHGMICINAPIVSPTPGALEPNYAPGNWHRLSAPYSPSIYDMEPPPPQPNFGTGCRPSMPSNGIDYMTIQGEMLEKLCHQVGDLSKELGLVRAELQAQTFQLQQLTAHVNILRAQNRHAGAQETVPTPTAAFRTPPSTGIDVLTCHPENTGSPIRKGVQQRQTSDSTIRLNDSRIDETSDDASVLQKQKSHVPAPIAKGSASGSAVNQTILCAARRNPSQPIILEEPKKSPVCTVAATSSPAEPLKNPLPPAKVSETLSKPMIVNSGSDTHHRRTRSSQSYRASEHSDRVILPLNPNTRRNNDNNKTWQHNVLRNPTPPTRIDGTWGGTRNWYHHQAYGTDPQS</sequence>
<reference evidence="1" key="1">
    <citation type="journal article" date="2022" name="bioRxiv">
        <title>Population genetic analysis of Ophidiomyces ophidiicola, the causative agent of snake fungal disease, indicates recent introductions to the USA.</title>
        <authorList>
            <person name="Ladner J.T."/>
            <person name="Palmer J.M."/>
            <person name="Ettinger C.L."/>
            <person name="Stajich J.E."/>
            <person name="Farrell T.M."/>
            <person name="Glorioso B.M."/>
            <person name="Lawson B."/>
            <person name="Price S.J."/>
            <person name="Stengle A.G."/>
            <person name="Grear D.A."/>
            <person name="Lorch J.M."/>
        </authorList>
    </citation>
    <scope>NUCLEOTIDE SEQUENCE</scope>
    <source>
        <strain evidence="1">NWHC 24266-5</strain>
    </source>
</reference>
<comment type="caution">
    <text evidence="1">The sequence shown here is derived from an EMBL/GenBank/DDBJ whole genome shotgun (WGS) entry which is preliminary data.</text>
</comment>
<name>A0ACB8V258_9EURO</name>
<dbReference type="EMBL" id="JALBCA010000015">
    <property type="protein sequence ID" value="KAI2390841.1"/>
    <property type="molecule type" value="Genomic_DNA"/>
</dbReference>
<accession>A0ACB8V258</accession>
<proteinExistence type="predicted"/>
<protein>
    <submittedName>
        <fullName evidence="1">Uncharacterized protein</fullName>
    </submittedName>
</protein>
<organism evidence="1">
    <name type="scientific">Ophidiomyces ophidiicola</name>
    <dbReference type="NCBI Taxonomy" id="1387563"/>
    <lineage>
        <taxon>Eukaryota</taxon>
        <taxon>Fungi</taxon>
        <taxon>Dikarya</taxon>
        <taxon>Ascomycota</taxon>
        <taxon>Pezizomycotina</taxon>
        <taxon>Eurotiomycetes</taxon>
        <taxon>Eurotiomycetidae</taxon>
        <taxon>Onygenales</taxon>
        <taxon>Onygenaceae</taxon>
        <taxon>Ophidiomyces</taxon>
    </lineage>
</organism>
<gene>
    <name evidence="1" type="ORF">LOY88_001428</name>
</gene>